<sequence length="465" mass="49984">MDGVGQAAAVAQLVAYVVKLIFTIVGLAETARRNKLECKELARRVSVIGEVLQRLKQQEPWVAAPLAGLRDALLEAHGLVDGCCQKSQRKRDRVRALVGADRHAERFREVNCRIDRQLNLIPLLSHISIKQTIAGSGGSKPTGTVASSSDDDDGVVKKLTWAEITAATDNWAAVVGVGRGSSSTVYRGRMPPAPDGRDVAVKRLGKHGRRGMDDAFVAEFEVLCSVRHDHVVRLVGWCADAGERRAFVYDHASNGTLRDHLRGGAGASSPVSATWRARLEALLGPARALDHLHRRGVIHRDVSSSSILLDARWAPRLAGFGAAVFRACTAGHERQAVSEVVGAHGYLDPEYLSTGLVGPASDVYSYGVVMLEALTGRPPVEATGGSSSGWDSDPVTLVESALDDHGKLRVDVLDARPAPEKKMTEALELVAYTAERCLWPTAEVRPDMSGVVANLEKALGMMTPR</sequence>
<dbReference type="InterPro" id="IPR000719">
    <property type="entry name" value="Prot_kinase_dom"/>
</dbReference>
<feature type="domain" description="Protein kinase" evidence="2">
    <location>
        <begin position="171"/>
        <end position="459"/>
    </location>
</feature>
<dbReference type="GO" id="GO:0004672">
    <property type="term" value="F:protein kinase activity"/>
    <property type="evidence" value="ECO:0000318"/>
    <property type="project" value="GO_Central"/>
</dbReference>
<evidence type="ECO:0000256" key="1">
    <source>
        <dbReference type="PROSITE-ProRule" id="PRU10141"/>
    </source>
</evidence>
<keyword evidence="1" id="KW-0547">Nucleotide-binding</keyword>
<dbReference type="EMBL" id="CM000883">
    <property type="protein sequence ID" value="KQJ86821.1"/>
    <property type="molecule type" value="Genomic_DNA"/>
</dbReference>
<dbReference type="OrthoDB" id="79687at2759"/>
<dbReference type="ExpressionAtlas" id="A0A0Q3L2T4">
    <property type="expression patterns" value="baseline and differential"/>
</dbReference>
<dbReference type="Pfam" id="PF00069">
    <property type="entry name" value="Pkinase"/>
    <property type="match status" value="1"/>
</dbReference>
<dbReference type="PROSITE" id="PS50011">
    <property type="entry name" value="PROTEIN_KINASE_DOM"/>
    <property type="match status" value="1"/>
</dbReference>
<dbReference type="PANTHER" id="PTHR46146">
    <property type="entry name" value="SERINE/THREONINE-PROTEIN KINASE-LIKE PROTEIN CCR4"/>
    <property type="match status" value="1"/>
</dbReference>
<dbReference type="AlphaFoldDB" id="A0A0Q3L2T4"/>
<dbReference type="InParanoid" id="A0A0Q3L2T4"/>
<evidence type="ECO:0000313" key="3">
    <source>
        <dbReference type="EMBL" id="KQJ86821.1"/>
    </source>
</evidence>
<dbReference type="Proteomes" id="UP000008810">
    <property type="component" value="Chromosome 4"/>
</dbReference>
<dbReference type="InterPro" id="IPR036537">
    <property type="entry name" value="Adaptor_Cbl_N_dom_sf"/>
</dbReference>
<dbReference type="EnsemblPlants" id="KQJ86821">
    <property type="protein sequence ID" value="KQJ86821"/>
    <property type="gene ID" value="BRADI_4g07930v3"/>
</dbReference>
<name>A0A0Q3L2T4_BRADI</name>
<dbReference type="GO" id="GO:0007166">
    <property type="term" value="P:cell surface receptor signaling pathway"/>
    <property type="evidence" value="ECO:0007669"/>
    <property type="project" value="InterPro"/>
</dbReference>
<evidence type="ECO:0000259" key="2">
    <source>
        <dbReference type="PROSITE" id="PS50011"/>
    </source>
</evidence>
<dbReference type="Gramene" id="KQJ86821">
    <property type="protein sequence ID" value="KQJ86821"/>
    <property type="gene ID" value="BRADI_4g07930v3"/>
</dbReference>
<dbReference type="Gene3D" id="1.10.510.10">
    <property type="entry name" value="Transferase(Phosphotransferase) domain 1"/>
    <property type="match status" value="1"/>
</dbReference>
<keyword evidence="1" id="KW-0067">ATP-binding</keyword>
<dbReference type="Gene3D" id="1.20.930.20">
    <property type="entry name" value="Adaptor protein Cbl, N-terminal domain"/>
    <property type="match status" value="1"/>
</dbReference>
<gene>
    <name evidence="3" type="ORF">BRADI_4g07930v3</name>
</gene>
<dbReference type="PROSITE" id="PS00107">
    <property type="entry name" value="PROTEIN_KINASE_ATP"/>
    <property type="match status" value="1"/>
</dbReference>
<dbReference type="GO" id="GO:0005524">
    <property type="term" value="F:ATP binding"/>
    <property type="evidence" value="ECO:0007669"/>
    <property type="project" value="UniProtKB-UniRule"/>
</dbReference>
<evidence type="ECO:0000313" key="4">
    <source>
        <dbReference type="EnsemblPlants" id="KQJ86821"/>
    </source>
</evidence>
<proteinExistence type="predicted"/>
<dbReference type="SUPFAM" id="SSF56112">
    <property type="entry name" value="Protein kinase-like (PK-like)"/>
    <property type="match status" value="1"/>
</dbReference>
<keyword evidence="5" id="KW-1185">Reference proteome</keyword>
<reference evidence="4" key="3">
    <citation type="submission" date="2018-08" db="UniProtKB">
        <authorList>
            <consortium name="EnsemblPlants"/>
        </authorList>
    </citation>
    <scope>IDENTIFICATION</scope>
    <source>
        <strain evidence="4">cv. Bd21</strain>
    </source>
</reference>
<protein>
    <recommendedName>
        <fullName evidence="2">Protein kinase domain-containing protein</fullName>
    </recommendedName>
</protein>
<evidence type="ECO:0000313" key="5">
    <source>
        <dbReference type="Proteomes" id="UP000008810"/>
    </source>
</evidence>
<organism evidence="3">
    <name type="scientific">Brachypodium distachyon</name>
    <name type="common">Purple false brome</name>
    <name type="synonym">Trachynia distachya</name>
    <dbReference type="NCBI Taxonomy" id="15368"/>
    <lineage>
        <taxon>Eukaryota</taxon>
        <taxon>Viridiplantae</taxon>
        <taxon>Streptophyta</taxon>
        <taxon>Embryophyta</taxon>
        <taxon>Tracheophyta</taxon>
        <taxon>Spermatophyta</taxon>
        <taxon>Magnoliopsida</taxon>
        <taxon>Liliopsida</taxon>
        <taxon>Poales</taxon>
        <taxon>Poaceae</taxon>
        <taxon>BOP clade</taxon>
        <taxon>Pooideae</taxon>
        <taxon>Stipodae</taxon>
        <taxon>Brachypodieae</taxon>
        <taxon>Brachypodium</taxon>
    </lineage>
</organism>
<reference evidence="3" key="2">
    <citation type="submission" date="2017-06" db="EMBL/GenBank/DDBJ databases">
        <title>WGS assembly of Brachypodium distachyon.</title>
        <authorList>
            <consortium name="The International Brachypodium Initiative"/>
            <person name="Lucas S."/>
            <person name="Harmon-Smith M."/>
            <person name="Lail K."/>
            <person name="Tice H."/>
            <person name="Grimwood J."/>
            <person name="Bruce D."/>
            <person name="Barry K."/>
            <person name="Shu S."/>
            <person name="Lindquist E."/>
            <person name="Wang M."/>
            <person name="Pitluck S."/>
            <person name="Vogel J.P."/>
            <person name="Garvin D.F."/>
            <person name="Mockler T.C."/>
            <person name="Schmutz J."/>
            <person name="Rokhsar D."/>
            <person name="Bevan M.W."/>
        </authorList>
    </citation>
    <scope>NUCLEOTIDE SEQUENCE</scope>
    <source>
        <strain evidence="3">Bd21</strain>
    </source>
</reference>
<dbReference type="Gene3D" id="3.30.200.20">
    <property type="entry name" value="Phosphorylase Kinase, domain 1"/>
    <property type="match status" value="1"/>
</dbReference>
<dbReference type="InterPro" id="IPR059179">
    <property type="entry name" value="MLKL-like_MCAfunc"/>
</dbReference>
<accession>A0A0Q3L2T4</accession>
<dbReference type="PANTHER" id="PTHR46146:SF17">
    <property type="entry name" value="PROTEIN KINASE DOMAIN-CONTAINING PROTEIN"/>
    <property type="match status" value="1"/>
</dbReference>
<dbReference type="InterPro" id="IPR011009">
    <property type="entry name" value="Kinase-like_dom_sf"/>
</dbReference>
<dbReference type="CDD" id="cd21037">
    <property type="entry name" value="MLKL_NTD"/>
    <property type="match status" value="1"/>
</dbReference>
<feature type="binding site" evidence="1">
    <location>
        <position position="202"/>
    </location>
    <ligand>
        <name>ATP</name>
        <dbReference type="ChEBI" id="CHEBI:30616"/>
    </ligand>
</feature>
<reference evidence="3 4" key="1">
    <citation type="journal article" date="2010" name="Nature">
        <title>Genome sequencing and analysis of the model grass Brachypodium distachyon.</title>
        <authorList>
            <consortium name="International Brachypodium Initiative"/>
        </authorList>
    </citation>
    <scope>NUCLEOTIDE SEQUENCE [LARGE SCALE GENOMIC DNA]</scope>
    <source>
        <strain evidence="3 4">Bd21</strain>
    </source>
</reference>
<dbReference type="InterPro" id="IPR017441">
    <property type="entry name" value="Protein_kinase_ATP_BS"/>
</dbReference>